<keyword evidence="3" id="KW-1185">Reference proteome</keyword>
<gene>
    <name evidence="1" type="ORF">K8V35_00470</name>
    <name evidence="2" type="ORF">SAMN05192557_0303</name>
</gene>
<accession>A0A662Z0Q6</accession>
<dbReference type="Proteomes" id="UP000763505">
    <property type="component" value="Unassembled WGS sequence"/>
</dbReference>
<dbReference type="EMBL" id="FOIT01000001">
    <property type="protein sequence ID" value="SEV82987.1"/>
    <property type="molecule type" value="Genomic_DNA"/>
</dbReference>
<protein>
    <submittedName>
        <fullName evidence="1">DUF1033 family protein</fullName>
    </submittedName>
</protein>
<evidence type="ECO:0000313" key="2">
    <source>
        <dbReference type="EMBL" id="SEV82987.1"/>
    </source>
</evidence>
<reference evidence="1" key="2">
    <citation type="journal article" date="2021" name="PeerJ">
        <title>Extensive microbial diversity within the chicken gut microbiome revealed by metagenomics and culture.</title>
        <authorList>
            <person name="Gilroy R."/>
            <person name="Ravi A."/>
            <person name="Getino M."/>
            <person name="Pursley I."/>
            <person name="Horton D.L."/>
            <person name="Alikhan N.F."/>
            <person name="Baker D."/>
            <person name="Gharbi K."/>
            <person name="Hall N."/>
            <person name="Watson M."/>
            <person name="Adriaenssens E.M."/>
            <person name="Foster-Nyarko E."/>
            <person name="Jarju S."/>
            <person name="Secka A."/>
            <person name="Antonio M."/>
            <person name="Oren A."/>
            <person name="Chaudhuri R.R."/>
            <person name="La Ragione R."/>
            <person name="Hildebrand F."/>
            <person name="Pallen M.J."/>
        </authorList>
    </citation>
    <scope>NUCLEOTIDE SEQUENCE</scope>
    <source>
        <strain evidence="1">6019</strain>
    </source>
</reference>
<evidence type="ECO:0000313" key="3">
    <source>
        <dbReference type="Proteomes" id="UP000243605"/>
    </source>
</evidence>
<sequence>MYTINIMKADYEGWWLFDDWQEQVIVIYEFSNIDEMLEFYQRLTQQMHTHFSSYQIGKYNMMTFYNCCDVRYCDDCDDDVQMYVSPVMMYGNETITDETYYKTENLINF</sequence>
<dbReference type="Pfam" id="PF06279">
    <property type="entry name" value="DUF1033"/>
    <property type="match status" value="1"/>
</dbReference>
<name>A0A662Z0Q6_9STAP</name>
<dbReference type="AlphaFoldDB" id="A0A662Z0Q6"/>
<dbReference type="EMBL" id="DYYI01000005">
    <property type="protein sequence ID" value="HJE18812.1"/>
    <property type="molecule type" value="Genomic_DNA"/>
</dbReference>
<dbReference type="Proteomes" id="UP000243605">
    <property type="component" value="Unassembled WGS sequence"/>
</dbReference>
<reference evidence="1" key="3">
    <citation type="submission" date="2021-09" db="EMBL/GenBank/DDBJ databases">
        <authorList>
            <person name="Gilroy R."/>
        </authorList>
    </citation>
    <scope>NUCLEOTIDE SEQUENCE</scope>
    <source>
        <strain evidence="1">6019</strain>
    </source>
</reference>
<dbReference type="InterPro" id="IPR010434">
    <property type="entry name" value="DUF1033"/>
</dbReference>
<reference evidence="2 3" key="1">
    <citation type="submission" date="2016-10" db="EMBL/GenBank/DDBJ databases">
        <authorList>
            <person name="Varghese N."/>
            <person name="Submissions S."/>
        </authorList>
    </citation>
    <scope>NUCLEOTIDE SEQUENCE [LARGE SCALE GENOMIC DNA]</scope>
    <source>
        <strain evidence="2 3">IBRC-M10081</strain>
    </source>
</reference>
<evidence type="ECO:0000313" key="1">
    <source>
        <dbReference type="EMBL" id="HJE18812.1"/>
    </source>
</evidence>
<organism evidence="2 3">
    <name type="scientific">Aliicoccus persicus</name>
    <dbReference type="NCBI Taxonomy" id="930138"/>
    <lineage>
        <taxon>Bacteria</taxon>
        <taxon>Bacillati</taxon>
        <taxon>Bacillota</taxon>
        <taxon>Bacilli</taxon>
        <taxon>Bacillales</taxon>
        <taxon>Staphylococcaceae</taxon>
        <taxon>Aliicoccus</taxon>
    </lineage>
</organism>
<dbReference type="RefSeq" id="WP_091473219.1">
    <property type="nucleotide sequence ID" value="NZ_FOIT01000001.1"/>
</dbReference>
<proteinExistence type="predicted"/>
<dbReference type="OrthoDB" id="2389779at2"/>